<dbReference type="PANTHER" id="PTHR11760:SF19">
    <property type="entry name" value="SMALL RIBOSOMAL SUBUNIT PROTEIN US3C"/>
    <property type="match status" value="1"/>
</dbReference>
<dbReference type="GO" id="GO:0003729">
    <property type="term" value="F:mRNA binding"/>
    <property type="evidence" value="ECO:0007669"/>
    <property type="project" value="UniProtKB-UniRule"/>
</dbReference>
<reference evidence="11" key="1">
    <citation type="journal article" date="2015" name="ISME J.">
        <title>Aquifer environment selects for microbial species cohorts in sediment and groundwater.</title>
        <authorList>
            <person name="Hug L.A."/>
            <person name="Thomas B.C."/>
            <person name="Brown C.T."/>
            <person name="Frischkorn K.R."/>
            <person name="Williams K.H."/>
            <person name="Tringe S.G."/>
            <person name="Banfield J.F."/>
        </authorList>
    </citation>
    <scope>NUCLEOTIDE SEQUENCE</scope>
</reference>
<dbReference type="PANTHER" id="PTHR11760">
    <property type="entry name" value="30S/40S RIBOSOMAL PROTEIN S3"/>
    <property type="match status" value="1"/>
</dbReference>
<evidence type="ECO:0000256" key="5">
    <source>
        <dbReference type="ARBA" id="ARBA00023274"/>
    </source>
</evidence>
<evidence type="ECO:0000256" key="2">
    <source>
        <dbReference type="ARBA" id="ARBA00022730"/>
    </source>
</evidence>
<evidence type="ECO:0000259" key="10">
    <source>
        <dbReference type="PROSITE" id="PS50823"/>
    </source>
</evidence>
<keyword evidence="5 8" id="KW-0687">Ribonucleoprotein</keyword>
<dbReference type="InterPro" id="IPR004087">
    <property type="entry name" value="KH_dom"/>
</dbReference>
<dbReference type="GO" id="GO:0003735">
    <property type="term" value="F:structural constituent of ribosome"/>
    <property type="evidence" value="ECO:0007669"/>
    <property type="project" value="InterPro"/>
</dbReference>
<dbReference type="PROSITE" id="PS50084">
    <property type="entry name" value="KH_TYPE_1"/>
    <property type="match status" value="1"/>
</dbReference>
<dbReference type="NCBIfam" id="TIGR01009">
    <property type="entry name" value="rpsC_bact"/>
    <property type="match status" value="1"/>
</dbReference>
<protein>
    <recommendedName>
        <fullName evidence="7 8">Small ribosomal subunit protein uS3</fullName>
    </recommendedName>
</protein>
<dbReference type="FunFam" id="3.30.300.20:FF:000001">
    <property type="entry name" value="30S ribosomal protein S3"/>
    <property type="match status" value="1"/>
</dbReference>
<dbReference type="InterPro" id="IPR009019">
    <property type="entry name" value="KH_sf_prok-type"/>
</dbReference>
<dbReference type="GO" id="GO:0019843">
    <property type="term" value="F:rRNA binding"/>
    <property type="evidence" value="ECO:0007669"/>
    <property type="project" value="UniProtKB-UniRule"/>
</dbReference>
<organism evidence="11">
    <name type="scientific">uncultured Chloroflexi bacterium Rifle_16ft_4_minimus_1380</name>
    <dbReference type="NCBI Taxonomy" id="1665057"/>
    <lineage>
        <taxon>Bacteria</taxon>
        <taxon>Bacillati</taxon>
        <taxon>Chloroflexota</taxon>
        <taxon>environmental samples</taxon>
    </lineage>
</organism>
<evidence type="ECO:0000313" key="11">
    <source>
        <dbReference type="EMBL" id="AKQ01028.1"/>
    </source>
</evidence>
<dbReference type="CDD" id="cd02412">
    <property type="entry name" value="KH-II_30S_S3"/>
    <property type="match status" value="1"/>
</dbReference>
<gene>
    <name evidence="8" type="primary">rpsC</name>
</gene>
<evidence type="ECO:0000256" key="9">
    <source>
        <dbReference type="SAM" id="MobiDB-lite"/>
    </source>
</evidence>
<dbReference type="InterPro" id="IPR015946">
    <property type="entry name" value="KH_dom-like_a/b"/>
</dbReference>
<proteinExistence type="inferred from homology"/>
<sequence>MGHKVHPYGFRIGINKPWLAKWYADRDYPILVQEDMRIRQLVAKQLSNASVSQVEIERGINHVTVTVHSAKPGIVIGKGGQNVELLRNSIGKQTDKKVKLEIKEVLQPELDAVLVAQNVAGQLERRIAFRKAVKQTVQRTIKAGAKGVKIQVAGRLGGAEMSRTEWDKEGRIPLGTLRADISYGVVHARTTYGRIGVKVWIYRGDQLGERPGTARTEPRQRPTRGRTRAATSATTAPTAALVELASADEEA</sequence>
<evidence type="ECO:0000256" key="7">
    <source>
        <dbReference type="ARBA" id="ARBA00035257"/>
    </source>
</evidence>
<evidence type="ECO:0000256" key="4">
    <source>
        <dbReference type="ARBA" id="ARBA00022980"/>
    </source>
</evidence>
<keyword evidence="2 8" id="KW-0699">rRNA-binding</keyword>
<dbReference type="Gene3D" id="3.30.300.20">
    <property type="match status" value="1"/>
</dbReference>
<evidence type="ECO:0000256" key="8">
    <source>
        <dbReference type="HAMAP-Rule" id="MF_01309"/>
    </source>
</evidence>
<dbReference type="Pfam" id="PF07650">
    <property type="entry name" value="KH_2"/>
    <property type="match status" value="1"/>
</dbReference>
<comment type="similarity">
    <text evidence="1 8">Belongs to the universal ribosomal protein uS3 family.</text>
</comment>
<dbReference type="SUPFAM" id="SSF54814">
    <property type="entry name" value="Prokaryotic type KH domain (KH-domain type II)"/>
    <property type="match status" value="1"/>
</dbReference>
<keyword evidence="4 8" id="KW-0689">Ribosomal protein</keyword>
<dbReference type="InterPro" id="IPR057258">
    <property type="entry name" value="Ribosomal_uS3"/>
</dbReference>
<comment type="subunit">
    <text evidence="8">Part of the 30S ribosomal subunit. Forms a tight complex with proteins S10 and S14.</text>
</comment>
<dbReference type="InterPro" id="IPR004044">
    <property type="entry name" value="KH_dom_type_2"/>
</dbReference>
<dbReference type="SMART" id="SM00322">
    <property type="entry name" value="KH"/>
    <property type="match status" value="1"/>
</dbReference>
<evidence type="ECO:0000256" key="1">
    <source>
        <dbReference type="ARBA" id="ARBA00010761"/>
    </source>
</evidence>
<evidence type="ECO:0000256" key="3">
    <source>
        <dbReference type="ARBA" id="ARBA00022884"/>
    </source>
</evidence>
<accession>A0A0H4T0K8</accession>
<dbReference type="EMBL" id="KT006947">
    <property type="protein sequence ID" value="AKQ01028.1"/>
    <property type="molecule type" value="Genomic_DNA"/>
</dbReference>
<dbReference type="Pfam" id="PF00189">
    <property type="entry name" value="Ribosomal_S3_C"/>
    <property type="match status" value="1"/>
</dbReference>
<feature type="region of interest" description="Disordered" evidence="9">
    <location>
        <begin position="208"/>
        <end position="238"/>
    </location>
</feature>
<dbReference type="SUPFAM" id="SSF54821">
    <property type="entry name" value="Ribosomal protein S3 C-terminal domain"/>
    <property type="match status" value="1"/>
</dbReference>
<dbReference type="GO" id="GO:0006412">
    <property type="term" value="P:translation"/>
    <property type="evidence" value="ECO:0007669"/>
    <property type="project" value="UniProtKB-UniRule"/>
</dbReference>
<comment type="function">
    <text evidence="6 8">Binds the lower part of the 30S subunit head. Binds mRNA in the 70S ribosome, positioning it for translation.</text>
</comment>
<dbReference type="HAMAP" id="MF_01309_B">
    <property type="entry name" value="Ribosomal_uS3_B"/>
    <property type="match status" value="1"/>
</dbReference>
<dbReference type="PROSITE" id="PS50823">
    <property type="entry name" value="KH_TYPE_2"/>
    <property type="match status" value="1"/>
</dbReference>
<name>A0A0H4T0K8_9CHLR</name>
<keyword evidence="3 8" id="KW-0694">RNA-binding</keyword>
<dbReference type="GO" id="GO:0022627">
    <property type="term" value="C:cytosolic small ribosomal subunit"/>
    <property type="evidence" value="ECO:0007669"/>
    <property type="project" value="TreeGrafter"/>
</dbReference>
<evidence type="ECO:0000256" key="6">
    <source>
        <dbReference type="ARBA" id="ARBA00024998"/>
    </source>
</evidence>
<dbReference type="InterPro" id="IPR001351">
    <property type="entry name" value="Ribosomal_uS3_C"/>
</dbReference>
<dbReference type="InterPro" id="IPR036419">
    <property type="entry name" value="Ribosomal_S3_C_sf"/>
</dbReference>
<dbReference type="AlphaFoldDB" id="A0A0H4T0K8"/>
<feature type="domain" description="KH type-2" evidence="10">
    <location>
        <begin position="38"/>
        <end position="106"/>
    </location>
</feature>
<dbReference type="InterPro" id="IPR005704">
    <property type="entry name" value="Ribosomal_uS3_bac-typ"/>
</dbReference>
<feature type="compositionally biased region" description="Low complexity" evidence="9">
    <location>
        <begin position="228"/>
        <end position="238"/>
    </location>
</feature>
<dbReference type="Gene3D" id="3.30.1140.32">
    <property type="entry name" value="Ribosomal protein S3, C-terminal domain"/>
    <property type="match status" value="1"/>
</dbReference>